<reference evidence="1" key="2">
    <citation type="submission" date="2015-06" db="UniProtKB">
        <authorList>
            <consortium name="EnsemblMetazoa"/>
        </authorList>
    </citation>
    <scope>IDENTIFICATION</scope>
</reference>
<dbReference type="HOGENOM" id="CLU_3263336_0_0_1"/>
<dbReference type="Proteomes" id="UP000015102">
    <property type="component" value="Unassembled WGS sequence"/>
</dbReference>
<evidence type="ECO:0000313" key="2">
    <source>
        <dbReference type="Proteomes" id="UP000015102"/>
    </source>
</evidence>
<accession>T1H6Y5</accession>
<protein>
    <submittedName>
        <fullName evidence="1">Uncharacterized protein</fullName>
    </submittedName>
</protein>
<proteinExistence type="predicted"/>
<name>T1H6Y5_MEGSC</name>
<dbReference type="EnsemblMetazoa" id="MESCA012467-RA">
    <property type="protein sequence ID" value="MESCA012467-PA"/>
    <property type="gene ID" value="MESCA012467"/>
</dbReference>
<keyword evidence="2" id="KW-1185">Reference proteome</keyword>
<evidence type="ECO:0000313" key="1">
    <source>
        <dbReference type="EnsemblMetazoa" id="MESCA012467-PA"/>
    </source>
</evidence>
<dbReference type="AlphaFoldDB" id="T1H6Y5"/>
<sequence length="42" mass="4776">QPALFTSISVPPSSFSIQSNTSRFHVTSHFLRKLFFGSESRF</sequence>
<reference evidence="2" key="1">
    <citation type="submission" date="2013-02" db="EMBL/GenBank/DDBJ databases">
        <authorList>
            <person name="Hughes D."/>
        </authorList>
    </citation>
    <scope>NUCLEOTIDE SEQUENCE</scope>
    <source>
        <strain>Durham</strain>
        <strain evidence="2">NC isolate 2 -- Noor lab</strain>
    </source>
</reference>
<organism evidence="1 2">
    <name type="scientific">Megaselia scalaris</name>
    <name type="common">Humpbacked fly</name>
    <name type="synonym">Phora scalaris</name>
    <dbReference type="NCBI Taxonomy" id="36166"/>
    <lineage>
        <taxon>Eukaryota</taxon>
        <taxon>Metazoa</taxon>
        <taxon>Ecdysozoa</taxon>
        <taxon>Arthropoda</taxon>
        <taxon>Hexapoda</taxon>
        <taxon>Insecta</taxon>
        <taxon>Pterygota</taxon>
        <taxon>Neoptera</taxon>
        <taxon>Endopterygota</taxon>
        <taxon>Diptera</taxon>
        <taxon>Brachycera</taxon>
        <taxon>Muscomorpha</taxon>
        <taxon>Platypezoidea</taxon>
        <taxon>Phoridae</taxon>
        <taxon>Megaseliini</taxon>
        <taxon>Megaselia</taxon>
    </lineage>
</organism>